<evidence type="ECO:0000256" key="5">
    <source>
        <dbReference type="ARBA" id="ARBA00022787"/>
    </source>
</evidence>
<reference evidence="11" key="1">
    <citation type="submission" date="2020-07" db="EMBL/GenBank/DDBJ databases">
        <title>The High-quality genome of the commercially important snow crab, Chionoecetes opilio.</title>
        <authorList>
            <person name="Jeong J.-H."/>
            <person name="Ryu S."/>
        </authorList>
    </citation>
    <scope>NUCLEOTIDE SEQUENCE</scope>
    <source>
        <strain evidence="11">MADBK_172401_WGS</strain>
        <tissue evidence="11">Digestive gland</tissue>
    </source>
</reference>
<comment type="caution">
    <text evidence="11">The sequence shown here is derived from an EMBL/GenBank/DDBJ whole genome shotgun (WGS) entry which is preliminary data.</text>
</comment>
<dbReference type="Pfam" id="PF00153">
    <property type="entry name" value="Mito_carr"/>
    <property type="match status" value="2"/>
</dbReference>
<dbReference type="Gene3D" id="1.50.40.10">
    <property type="entry name" value="Mitochondrial carrier domain"/>
    <property type="match status" value="1"/>
</dbReference>
<keyword evidence="10" id="KW-0813">Transport</keyword>
<dbReference type="PROSITE" id="PS50920">
    <property type="entry name" value="SOLCAR"/>
    <property type="match status" value="1"/>
</dbReference>
<evidence type="ECO:0000256" key="9">
    <source>
        <dbReference type="PROSITE-ProRule" id="PRU00282"/>
    </source>
</evidence>
<keyword evidence="5" id="KW-1000">Mitochondrion outer membrane</keyword>
<evidence type="ECO:0000256" key="4">
    <source>
        <dbReference type="ARBA" id="ARBA00022737"/>
    </source>
</evidence>
<keyword evidence="3 9" id="KW-0812">Transmembrane</keyword>
<evidence type="ECO:0000256" key="3">
    <source>
        <dbReference type="ARBA" id="ARBA00022692"/>
    </source>
</evidence>
<dbReference type="Proteomes" id="UP000770661">
    <property type="component" value="Unassembled WGS sequence"/>
</dbReference>
<dbReference type="EMBL" id="JACEEZ010019963">
    <property type="protein sequence ID" value="KAG0715158.1"/>
    <property type="molecule type" value="Genomic_DNA"/>
</dbReference>
<evidence type="ECO:0000256" key="10">
    <source>
        <dbReference type="RuleBase" id="RU000488"/>
    </source>
</evidence>
<evidence type="ECO:0000256" key="2">
    <source>
        <dbReference type="ARBA" id="ARBA00006375"/>
    </source>
</evidence>
<evidence type="ECO:0000256" key="6">
    <source>
        <dbReference type="ARBA" id="ARBA00022989"/>
    </source>
</evidence>
<protein>
    <submittedName>
        <fullName evidence="11">Mitochondrial carrier 2</fullName>
    </submittedName>
</protein>
<evidence type="ECO:0000313" key="12">
    <source>
        <dbReference type="Proteomes" id="UP000770661"/>
    </source>
</evidence>
<dbReference type="SUPFAM" id="SSF103506">
    <property type="entry name" value="Mitochondrial carrier"/>
    <property type="match status" value="1"/>
</dbReference>
<evidence type="ECO:0000256" key="7">
    <source>
        <dbReference type="ARBA" id="ARBA00023128"/>
    </source>
</evidence>
<sequence>MFTMAPKNKDELTWMHVLVRVFLNSTTHPIEYAKVLIQLGHEPLKPYKSRTIFGREAFYYPSVFSYIVHIKNRDGLIGCYRGLGAKLTANIVSGIAFQRVTESIKFRDLDDDTVEIENLTIKERTQRFLQNTTRETAGRAAAILVSQPFHVIAVRSMAEFVGEEGKYTGVFAAVSIIYEEQGVKGFFCGLIPRLLCDLTALWLGKTLAHIINNYLLEDRDLKQYVSASMNFLASAMTYPLQVVSNCMAVSGSGLAAGSPPNMPIFSGWLDCYSHLRQVRGLKRGSSMLWRPYAGATVMMGGILDIPNSSMFSPPSIS</sequence>
<proteinExistence type="inferred from homology"/>
<keyword evidence="8 9" id="KW-0472">Membrane</keyword>
<keyword evidence="7" id="KW-0496">Mitochondrion</keyword>
<evidence type="ECO:0000256" key="8">
    <source>
        <dbReference type="ARBA" id="ARBA00023136"/>
    </source>
</evidence>
<name>A0A8J5C1W9_CHIOP</name>
<keyword evidence="12" id="KW-1185">Reference proteome</keyword>
<keyword evidence="6" id="KW-1133">Transmembrane helix</keyword>
<dbReference type="AlphaFoldDB" id="A0A8J5C1W9"/>
<dbReference type="InterPro" id="IPR023395">
    <property type="entry name" value="MCP_dom_sf"/>
</dbReference>
<dbReference type="GO" id="GO:0005741">
    <property type="term" value="C:mitochondrial outer membrane"/>
    <property type="evidence" value="ECO:0007669"/>
    <property type="project" value="UniProtKB-SubCell"/>
</dbReference>
<evidence type="ECO:0000256" key="1">
    <source>
        <dbReference type="ARBA" id="ARBA00004374"/>
    </source>
</evidence>
<dbReference type="OrthoDB" id="10253709at2759"/>
<comment type="subcellular location">
    <subcellularLocation>
        <location evidence="1">Mitochondrion outer membrane</location>
        <topology evidence="1">Multi-pass membrane protein</topology>
    </subcellularLocation>
</comment>
<accession>A0A8J5C1W9</accession>
<evidence type="ECO:0000313" key="11">
    <source>
        <dbReference type="EMBL" id="KAG0715158.1"/>
    </source>
</evidence>
<dbReference type="PANTHER" id="PTHR10780:SF18">
    <property type="entry name" value="LD43650P"/>
    <property type="match status" value="1"/>
</dbReference>
<feature type="repeat" description="Solcar" evidence="9">
    <location>
        <begin position="126"/>
        <end position="214"/>
    </location>
</feature>
<comment type="similarity">
    <text evidence="2 10">Belongs to the mitochondrial carrier (TC 2.A.29) family.</text>
</comment>
<organism evidence="11 12">
    <name type="scientific">Chionoecetes opilio</name>
    <name type="common">Atlantic snow crab</name>
    <name type="synonym">Cancer opilio</name>
    <dbReference type="NCBI Taxonomy" id="41210"/>
    <lineage>
        <taxon>Eukaryota</taxon>
        <taxon>Metazoa</taxon>
        <taxon>Ecdysozoa</taxon>
        <taxon>Arthropoda</taxon>
        <taxon>Crustacea</taxon>
        <taxon>Multicrustacea</taxon>
        <taxon>Malacostraca</taxon>
        <taxon>Eumalacostraca</taxon>
        <taxon>Eucarida</taxon>
        <taxon>Decapoda</taxon>
        <taxon>Pleocyemata</taxon>
        <taxon>Brachyura</taxon>
        <taxon>Eubrachyura</taxon>
        <taxon>Majoidea</taxon>
        <taxon>Majidae</taxon>
        <taxon>Chionoecetes</taxon>
    </lineage>
</organism>
<keyword evidence="4" id="KW-0677">Repeat</keyword>
<gene>
    <name evidence="11" type="primary">Mtch2</name>
    <name evidence="11" type="ORF">GWK47_012599</name>
</gene>
<dbReference type="InterPro" id="IPR018108">
    <property type="entry name" value="MCP_transmembrane"/>
</dbReference>
<dbReference type="PANTHER" id="PTHR10780">
    <property type="entry name" value="MITOCHONDRIAL CARRIER HOMOLOG"/>
    <property type="match status" value="1"/>
</dbReference>